<dbReference type="PANTHER" id="PTHR22835">
    <property type="entry name" value="ZINC FINGER FYVE DOMAIN CONTAINING PROTEIN"/>
    <property type="match status" value="1"/>
</dbReference>
<evidence type="ECO:0000256" key="3">
    <source>
        <dbReference type="ARBA" id="ARBA00022801"/>
    </source>
</evidence>
<gene>
    <name evidence="5" type="ORF">OSB04_008828</name>
</gene>
<dbReference type="Proteomes" id="UP001172457">
    <property type="component" value="Chromosome 2"/>
</dbReference>
<keyword evidence="2" id="KW-0732">Signal</keyword>
<protein>
    <recommendedName>
        <fullName evidence="7">GDSL esterase/lipase</fullName>
    </recommendedName>
</protein>
<dbReference type="InterPro" id="IPR035669">
    <property type="entry name" value="SGNH_plant_lipase-like"/>
</dbReference>
<evidence type="ECO:0008006" key="7">
    <source>
        <dbReference type="Google" id="ProtNLM"/>
    </source>
</evidence>
<dbReference type="InterPro" id="IPR001087">
    <property type="entry name" value="GDSL"/>
</dbReference>
<evidence type="ECO:0000313" key="5">
    <source>
        <dbReference type="EMBL" id="KAJ9563668.1"/>
    </source>
</evidence>
<keyword evidence="4" id="KW-0325">Glycoprotein</keyword>
<evidence type="ECO:0000313" key="6">
    <source>
        <dbReference type="Proteomes" id="UP001172457"/>
    </source>
</evidence>
<comment type="similarity">
    <text evidence="1">Belongs to the 'GDSL' lipolytic enzyme family.</text>
</comment>
<keyword evidence="3" id="KW-0378">Hydrolase</keyword>
<dbReference type="Pfam" id="PF00657">
    <property type="entry name" value="Lipase_GDSL"/>
    <property type="match status" value="1"/>
</dbReference>
<dbReference type="PANTHER" id="PTHR22835:SF631">
    <property type="entry name" value="SINAPINE ESTERASE"/>
    <property type="match status" value="1"/>
</dbReference>
<evidence type="ECO:0000256" key="4">
    <source>
        <dbReference type="ARBA" id="ARBA00023180"/>
    </source>
</evidence>
<comment type="caution">
    <text evidence="5">The sequence shown here is derived from an EMBL/GenBank/DDBJ whole genome shotgun (WGS) entry which is preliminary data.</text>
</comment>
<name>A0AA38TMJ9_9ASTR</name>
<dbReference type="AlphaFoldDB" id="A0AA38TMJ9"/>
<evidence type="ECO:0000256" key="2">
    <source>
        <dbReference type="ARBA" id="ARBA00022729"/>
    </source>
</evidence>
<proteinExistence type="inferred from homology"/>
<dbReference type="GO" id="GO:0016788">
    <property type="term" value="F:hydrolase activity, acting on ester bonds"/>
    <property type="evidence" value="ECO:0007669"/>
    <property type="project" value="InterPro"/>
</dbReference>
<dbReference type="Gene3D" id="3.40.50.1110">
    <property type="entry name" value="SGNH hydrolase"/>
    <property type="match status" value="2"/>
</dbReference>
<dbReference type="SUPFAM" id="SSF52266">
    <property type="entry name" value="SGNH hydrolase"/>
    <property type="match status" value="1"/>
</dbReference>
<evidence type="ECO:0000256" key="1">
    <source>
        <dbReference type="ARBA" id="ARBA00008668"/>
    </source>
</evidence>
<dbReference type="EMBL" id="JARYMX010000002">
    <property type="protein sequence ID" value="KAJ9563668.1"/>
    <property type="molecule type" value="Genomic_DNA"/>
</dbReference>
<dbReference type="InterPro" id="IPR036514">
    <property type="entry name" value="SGNH_hydro_sf"/>
</dbReference>
<accession>A0AA38TMJ9</accession>
<sequence>MMVVACDGGAVMVGDGGYGDGGGSGDDGVWRWWAVVVKVMVGGGDYGDGGGSGDDGVWRWWAVVVKVMVAVVVPMMVVASDGGVAADDGGRSPPMAYSSTSCSFTTCFVILQLLSSGNSYANGCYTSIFSFGDSLADTGNLKQIASITNRVFPVLLPPYGENFYNQSTGRCSNGRLIIDFLGNSSRSLFLSGVQLRRSCLVIRLRLRFRILDHIKPGKIANYDVLPCSHVIHTPNNNFKLFLHTNHSSSPSWLSNSMAVSSTFWSFSSFLVIIQLLLSSGGNNLYVNGCYTSIFSFGDSLADTGNLKQLASVTNRVFPVLLPPYGENFYNQSTGRCSNGRLIIDFLAESLGLPLIPPYVIDKESDNVVDLGHGVNFAVAGATALNSSFHEPRGFVNTMTNASLQVQLSWFKQYLQSICDNPSDCRNLIGRSLILMGEIGGNDYNHPILSGKPFSEIELFVPFVIDAIVSAVNELIEMGARTLVVPGNLPMGCLSSYLTTCGSENEEYDKTTGCLVRLNEFAKYHNELLQTKLNQIRELHLDVVVIYADYYNAAMQIYRSPDKFGFTNGVLKACCGAGGPYNFNWSIECGYLNTSLCDQPDTYVSWDGIHLTEAAYKLISTSLFQGPYTTPRFNSLCPSLTSQVSDKLLKEIF</sequence>
<organism evidence="5 6">
    <name type="scientific">Centaurea solstitialis</name>
    <name type="common">yellow star-thistle</name>
    <dbReference type="NCBI Taxonomy" id="347529"/>
    <lineage>
        <taxon>Eukaryota</taxon>
        <taxon>Viridiplantae</taxon>
        <taxon>Streptophyta</taxon>
        <taxon>Embryophyta</taxon>
        <taxon>Tracheophyta</taxon>
        <taxon>Spermatophyta</taxon>
        <taxon>Magnoliopsida</taxon>
        <taxon>eudicotyledons</taxon>
        <taxon>Gunneridae</taxon>
        <taxon>Pentapetalae</taxon>
        <taxon>asterids</taxon>
        <taxon>campanulids</taxon>
        <taxon>Asterales</taxon>
        <taxon>Asteraceae</taxon>
        <taxon>Carduoideae</taxon>
        <taxon>Cardueae</taxon>
        <taxon>Centaureinae</taxon>
        <taxon>Centaurea</taxon>
    </lineage>
</organism>
<keyword evidence="6" id="KW-1185">Reference proteome</keyword>
<reference evidence="5" key="1">
    <citation type="submission" date="2023-03" db="EMBL/GenBank/DDBJ databases">
        <title>Chromosome-scale reference genome and RAD-based genetic map of yellow starthistle (Centaurea solstitialis) reveal putative structural variation and QTLs associated with invader traits.</title>
        <authorList>
            <person name="Reatini B."/>
            <person name="Cang F.A."/>
            <person name="Jiang Q."/>
            <person name="Mckibben M.T.W."/>
            <person name="Barker M.S."/>
            <person name="Rieseberg L.H."/>
            <person name="Dlugosch K.M."/>
        </authorList>
    </citation>
    <scope>NUCLEOTIDE SEQUENCE</scope>
    <source>
        <strain evidence="5">CAN-66</strain>
        <tissue evidence="5">Leaf</tissue>
    </source>
</reference>
<dbReference type="CDD" id="cd01837">
    <property type="entry name" value="SGNH_plant_lipase_like"/>
    <property type="match status" value="1"/>
</dbReference>